<gene>
    <name evidence="1" type="ORF">RM780_00445</name>
</gene>
<organism evidence="1 2">
    <name type="scientific">Streptomyces boetiae</name>
    <dbReference type="NCBI Taxonomy" id="3075541"/>
    <lineage>
        <taxon>Bacteria</taxon>
        <taxon>Bacillati</taxon>
        <taxon>Actinomycetota</taxon>
        <taxon>Actinomycetes</taxon>
        <taxon>Kitasatosporales</taxon>
        <taxon>Streptomycetaceae</taxon>
        <taxon>Streptomyces</taxon>
    </lineage>
</organism>
<dbReference type="RefSeq" id="WP_311628345.1">
    <property type="nucleotide sequence ID" value="NZ_JAVREN010000001.1"/>
</dbReference>
<dbReference type="InterPro" id="IPR011051">
    <property type="entry name" value="RmlC_Cupin_sf"/>
</dbReference>
<dbReference type="Proteomes" id="UP001183388">
    <property type="component" value="Unassembled WGS sequence"/>
</dbReference>
<sequence>MSEPFTTIRLDQAPEVTAPDGSAVRPLCVLPGAASFAQFELTPGQTAKAVSHATVEEIWFVVSGAGEMWRSQDGREEVTALEPGVCLTIPLGTTFQFRAGVQGLRVVAATVPPWPVDSPDEARSETGRW</sequence>
<evidence type="ECO:0000313" key="2">
    <source>
        <dbReference type="Proteomes" id="UP001183388"/>
    </source>
</evidence>
<evidence type="ECO:0000313" key="1">
    <source>
        <dbReference type="EMBL" id="MDT0305434.1"/>
    </source>
</evidence>
<dbReference type="SUPFAM" id="SSF51182">
    <property type="entry name" value="RmlC-like cupins"/>
    <property type="match status" value="1"/>
</dbReference>
<comment type="caution">
    <text evidence="1">The sequence shown here is derived from an EMBL/GenBank/DDBJ whole genome shotgun (WGS) entry which is preliminary data.</text>
</comment>
<protein>
    <submittedName>
        <fullName evidence="1">Cupin domain-containing protein</fullName>
    </submittedName>
</protein>
<keyword evidence="2" id="KW-1185">Reference proteome</keyword>
<dbReference type="EMBL" id="JAVREN010000001">
    <property type="protein sequence ID" value="MDT0305434.1"/>
    <property type="molecule type" value="Genomic_DNA"/>
</dbReference>
<dbReference type="InterPro" id="IPR014710">
    <property type="entry name" value="RmlC-like_jellyroll"/>
</dbReference>
<reference evidence="2" key="1">
    <citation type="submission" date="2023-07" db="EMBL/GenBank/DDBJ databases">
        <title>30 novel species of actinomycetes from the DSMZ collection.</title>
        <authorList>
            <person name="Nouioui I."/>
        </authorList>
    </citation>
    <scope>NUCLEOTIDE SEQUENCE [LARGE SCALE GENOMIC DNA]</scope>
    <source>
        <strain evidence="2">DSM 44917</strain>
    </source>
</reference>
<proteinExistence type="predicted"/>
<dbReference type="Gene3D" id="2.60.120.10">
    <property type="entry name" value="Jelly Rolls"/>
    <property type="match status" value="1"/>
</dbReference>
<name>A0ABU2L1J6_9ACTN</name>
<accession>A0ABU2L1J6</accession>